<accession>A0A9P6Y764</accession>
<feature type="compositionally biased region" description="Low complexity" evidence="1">
    <location>
        <begin position="173"/>
        <end position="184"/>
    </location>
</feature>
<organism evidence="2 3">
    <name type="scientific">Rhizopus oryzae</name>
    <name type="common">Mucormycosis agent</name>
    <name type="synonym">Rhizopus arrhizus var. delemar</name>
    <dbReference type="NCBI Taxonomy" id="64495"/>
    <lineage>
        <taxon>Eukaryota</taxon>
        <taxon>Fungi</taxon>
        <taxon>Fungi incertae sedis</taxon>
        <taxon>Mucoromycota</taxon>
        <taxon>Mucoromycotina</taxon>
        <taxon>Mucoromycetes</taxon>
        <taxon>Mucorales</taxon>
        <taxon>Mucorineae</taxon>
        <taxon>Rhizopodaceae</taxon>
        <taxon>Rhizopus</taxon>
    </lineage>
</organism>
<dbReference type="OrthoDB" id="2286148at2759"/>
<evidence type="ECO:0000256" key="1">
    <source>
        <dbReference type="SAM" id="MobiDB-lite"/>
    </source>
</evidence>
<feature type="region of interest" description="Disordered" evidence="1">
    <location>
        <begin position="173"/>
        <end position="236"/>
    </location>
</feature>
<name>A0A9P6Y764_RHIOR</name>
<dbReference type="AlphaFoldDB" id="A0A9P6Y764"/>
<feature type="compositionally biased region" description="Polar residues" evidence="1">
    <location>
        <begin position="185"/>
        <end position="197"/>
    </location>
</feature>
<proteinExistence type="predicted"/>
<evidence type="ECO:0000313" key="3">
    <source>
        <dbReference type="Proteomes" id="UP000717996"/>
    </source>
</evidence>
<gene>
    <name evidence="2" type="ORF">G6F51_008091</name>
</gene>
<protein>
    <submittedName>
        <fullName evidence="2">Uncharacterized protein</fullName>
    </submittedName>
</protein>
<reference evidence="2" key="1">
    <citation type="journal article" date="2020" name="Microb. Genom.">
        <title>Genetic diversity of clinical and environmental Mucorales isolates obtained from an investigation of mucormycosis cases among solid organ transplant recipients.</title>
        <authorList>
            <person name="Nguyen M.H."/>
            <person name="Kaul D."/>
            <person name="Muto C."/>
            <person name="Cheng S.J."/>
            <person name="Richter R.A."/>
            <person name="Bruno V.M."/>
            <person name="Liu G."/>
            <person name="Beyhan S."/>
            <person name="Sundermann A.J."/>
            <person name="Mounaud S."/>
            <person name="Pasculle A.W."/>
            <person name="Nierman W.C."/>
            <person name="Driscoll E."/>
            <person name="Cumbie R."/>
            <person name="Clancy C.J."/>
            <person name="Dupont C.L."/>
        </authorList>
    </citation>
    <scope>NUCLEOTIDE SEQUENCE</scope>
    <source>
        <strain evidence="2">GL16</strain>
    </source>
</reference>
<sequence length="236" mass="27387">MHLDCPFFSSELLQERERRDIIDSYPAMRDAEYQTPDTIPMATRNIKKFPAKLKHDVSLKRLQYLISGIFRPLDVLALEISRDHHNPNVQRYLEMLADARLLLLNLSAQMNEMPNTLAFQAMNPSFTSPNNSTDNNNYTMSLTDFQAALAQQTTAFQTYNKATYANKKPRFNQQPQFQQRSSFNHTPPNQFFRSGPSSQQGGYNQQSNFQFKPNSHNNRSNNNDRSTNPFRNNQQQ</sequence>
<comment type="caution">
    <text evidence="2">The sequence shown here is derived from an EMBL/GenBank/DDBJ whole genome shotgun (WGS) entry which is preliminary data.</text>
</comment>
<evidence type="ECO:0000313" key="2">
    <source>
        <dbReference type="EMBL" id="KAG1541133.1"/>
    </source>
</evidence>
<dbReference type="Proteomes" id="UP000717996">
    <property type="component" value="Unassembled WGS sequence"/>
</dbReference>
<feature type="compositionally biased region" description="Low complexity" evidence="1">
    <location>
        <begin position="198"/>
        <end position="228"/>
    </location>
</feature>
<dbReference type="EMBL" id="JAANIT010001288">
    <property type="protein sequence ID" value="KAG1541133.1"/>
    <property type="molecule type" value="Genomic_DNA"/>
</dbReference>